<organism evidence="1">
    <name type="scientific">marine sediment metagenome</name>
    <dbReference type="NCBI Taxonomy" id="412755"/>
    <lineage>
        <taxon>unclassified sequences</taxon>
        <taxon>metagenomes</taxon>
        <taxon>ecological metagenomes</taxon>
    </lineage>
</organism>
<feature type="non-terminal residue" evidence="1">
    <location>
        <position position="1"/>
    </location>
</feature>
<gene>
    <name evidence="1" type="ORF">S01H1_22492</name>
</gene>
<comment type="caution">
    <text evidence="1">The sequence shown here is derived from an EMBL/GenBank/DDBJ whole genome shotgun (WGS) entry which is preliminary data.</text>
</comment>
<evidence type="ECO:0000313" key="1">
    <source>
        <dbReference type="EMBL" id="GAF89287.1"/>
    </source>
</evidence>
<name>X0TMC3_9ZZZZ</name>
<reference evidence="1" key="1">
    <citation type="journal article" date="2014" name="Front. Microbiol.">
        <title>High frequency of phylogenetically diverse reductive dehalogenase-homologous genes in deep subseafloor sedimentary metagenomes.</title>
        <authorList>
            <person name="Kawai M."/>
            <person name="Futagami T."/>
            <person name="Toyoda A."/>
            <person name="Takaki Y."/>
            <person name="Nishi S."/>
            <person name="Hori S."/>
            <person name="Arai W."/>
            <person name="Tsubouchi T."/>
            <person name="Morono Y."/>
            <person name="Uchiyama I."/>
            <person name="Ito T."/>
            <person name="Fujiyama A."/>
            <person name="Inagaki F."/>
            <person name="Takami H."/>
        </authorList>
    </citation>
    <scope>NUCLEOTIDE SEQUENCE</scope>
    <source>
        <strain evidence="1">Expedition CK06-06</strain>
    </source>
</reference>
<protein>
    <recommendedName>
        <fullName evidence="2">DUF4440 domain-containing protein</fullName>
    </recommendedName>
</protein>
<accession>X0TMC3</accession>
<evidence type="ECO:0008006" key="2">
    <source>
        <dbReference type="Google" id="ProtNLM"/>
    </source>
</evidence>
<sequence>NKVLELDADNAEARRLLSRARINYAQQQALALVEQYVQAVNTKNLVAFYERACSPQLFNSMKKRTELSMRSFESFQSTASDTGLQFKGTNKAEISFSHIIKVTTKDGIQQDVFEGTILWEITRQGETWKITKIIPTPKGKK</sequence>
<proteinExistence type="predicted"/>
<dbReference type="EMBL" id="BARS01012703">
    <property type="protein sequence ID" value="GAF89287.1"/>
    <property type="molecule type" value="Genomic_DNA"/>
</dbReference>
<dbReference type="AlphaFoldDB" id="X0TMC3"/>